<dbReference type="AlphaFoldDB" id="A0A9W6HCB9"/>
<evidence type="ECO:0000256" key="2">
    <source>
        <dbReference type="SAM" id="Phobius"/>
    </source>
</evidence>
<dbReference type="InterPro" id="IPR002372">
    <property type="entry name" value="PQQ_rpt_dom"/>
</dbReference>
<dbReference type="Pfam" id="PF04122">
    <property type="entry name" value="CW_binding_2"/>
    <property type="match status" value="3"/>
</dbReference>
<dbReference type="RefSeq" id="WP_271178081.1">
    <property type="nucleotide sequence ID" value="NZ_BAAAJO010000003.1"/>
</dbReference>
<keyword evidence="5" id="KW-1185">Reference proteome</keyword>
<accession>A0A9W6HCB9</accession>
<dbReference type="InterPro" id="IPR011047">
    <property type="entry name" value="Quinoprotein_ADH-like_sf"/>
</dbReference>
<dbReference type="SUPFAM" id="SSF50998">
    <property type="entry name" value="Quinoprotein alcohol dehydrogenase-like"/>
    <property type="match status" value="2"/>
</dbReference>
<organism evidence="4 5">
    <name type="scientific">Leifsonia poae</name>
    <dbReference type="NCBI Taxonomy" id="110933"/>
    <lineage>
        <taxon>Bacteria</taxon>
        <taxon>Bacillati</taxon>
        <taxon>Actinomycetota</taxon>
        <taxon>Actinomycetes</taxon>
        <taxon>Micrococcales</taxon>
        <taxon>Microbacteriaceae</taxon>
        <taxon>Leifsonia</taxon>
    </lineage>
</organism>
<dbReference type="Gene3D" id="2.140.10.10">
    <property type="entry name" value="Quinoprotein alcohol dehydrogenase-like superfamily"/>
    <property type="match status" value="1"/>
</dbReference>
<evidence type="ECO:0000313" key="4">
    <source>
        <dbReference type="EMBL" id="GLJ77439.1"/>
    </source>
</evidence>
<reference evidence="4" key="1">
    <citation type="journal article" date="2014" name="Int. J. Syst. Evol. Microbiol.">
        <title>Complete genome sequence of Corynebacterium casei LMG S-19264T (=DSM 44701T), isolated from a smear-ripened cheese.</title>
        <authorList>
            <consortium name="US DOE Joint Genome Institute (JGI-PGF)"/>
            <person name="Walter F."/>
            <person name="Albersmeier A."/>
            <person name="Kalinowski J."/>
            <person name="Ruckert C."/>
        </authorList>
    </citation>
    <scope>NUCLEOTIDE SEQUENCE</scope>
    <source>
        <strain evidence="4">VKM Ac-1401</strain>
    </source>
</reference>
<sequence length="827" mass="83071">MDETRTGTTPTEGLAERRWRGTASRTAAWAVITALALVAAGIPSAAVAASTSWLQYGNGPTHSGANAAETVLTPSTIGGLQKQYTATLPGIADSPPVYLAAASTPGGIKDLLFLTTKDGWTVAVDAATGSTLWKHQYGPGSCRINNGAQPCYTTSSPAVDPNGTSVYSYGLDGRVHKYAVGTGAETTGGGWPELATAKPYDEKSSPALTTASAGGHTYLYAANGGYPGDRGDYQGHVTTIDLATGTQKVFNTLCSDKTVHFTPANDCPQVQSAVWARPSVNYDPATNLIYFATGNSVFDGTHNWGDTVLALKPDGSGVGGGPVDSYTPSNQAALNSSDQDLGSSSPEIVAAPSGSAVKNLGVQGGKDAKLRLLDLSDLSSQGGPGHLGGELQLIAVPQGGQVLTQPAAWVDPASATPWVLVANNSGISGLKVVTGAGGRPQLSPVWKTAVAGTSPIVANGIGYYLTNGGVRAFEPTTGRLLWSDTSGTVGLHWQSPIVVNGHLYYADGSARLRAFGLPGAAHPVARVGGADRYAVSAALSAATFSPGVGTVYVSSGALFPDALSGGPAAGRAGGPLLLVQPKAIPSTIATELRRLHPAKIVVLGGAGSVSDGVKTSLGAFVSGGAAAVSRIGGSDRYAVSAGVSRLTTPVANPVLYVASGENYPDAVSGGAIAAGSAKGPLLLVHPTSIPSVIRAELGRVHPARIVVFGGTGSVSASVATALKAYTTGAVTRLGGADRYAASAQISGSVVTPAARVYVATGTVFADALSADPAAGTAKGPTLLVTPHGIPSAVAQALTRLRPSSIVIVGGTGSVDNAVQAALQAYIR</sequence>
<feature type="compositionally biased region" description="Polar residues" evidence="1">
    <location>
        <begin position="326"/>
        <end position="346"/>
    </location>
</feature>
<dbReference type="Proteomes" id="UP001142372">
    <property type="component" value="Unassembled WGS sequence"/>
</dbReference>
<dbReference type="InterPro" id="IPR007253">
    <property type="entry name" value="Cell_wall-bd_2"/>
</dbReference>
<name>A0A9W6HCB9_9MICO</name>
<dbReference type="Gene3D" id="2.40.10.480">
    <property type="match status" value="1"/>
</dbReference>
<evidence type="ECO:0000259" key="3">
    <source>
        <dbReference type="Pfam" id="PF01011"/>
    </source>
</evidence>
<keyword evidence="2" id="KW-0472">Membrane</keyword>
<dbReference type="PANTHER" id="PTHR30032:SF8">
    <property type="entry name" value="GERMINATION-SPECIFIC N-ACETYLMURAMOYL-L-ALANINE AMIDASE"/>
    <property type="match status" value="1"/>
</dbReference>
<proteinExistence type="predicted"/>
<keyword evidence="2" id="KW-0812">Transmembrane</keyword>
<dbReference type="EMBL" id="BSEN01000015">
    <property type="protein sequence ID" value="GLJ77439.1"/>
    <property type="molecule type" value="Genomic_DNA"/>
</dbReference>
<dbReference type="Pfam" id="PF01011">
    <property type="entry name" value="PQQ"/>
    <property type="match status" value="1"/>
</dbReference>
<comment type="caution">
    <text evidence="4">The sequence shown here is derived from an EMBL/GenBank/DDBJ whole genome shotgun (WGS) entry which is preliminary data.</text>
</comment>
<keyword evidence="2" id="KW-1133">Transmembrane helix</keyword>
<feature type="transmembrane region" description="Helical" evidence="2">
    <location>
        <begin position="27"/>
        <end position="54"/>
    </location>
</feature>
<dbReference type="InterPro" id="IPR051922">
    <property type="entry name" value="Bact_Sporulation_Assoc"/>
</dbReference>
<gene>
    <name evidence="4" type="ORF">GCM10017584_30130</name>
</gene>
<protein>
    <recommendedName>
        <fullName evidence="3">Pyrrolo-quinoline quinone repeat domain-containing protein</fullName>
    </recommendedName>
</protein>
<feature type="domain" description="Pyrrolo-quinoline quinone repeat" evidence="3">
    <location>
        <begin position="53"/>
        <end position="299"/>
    </location>
</feature>
<evidence type="ECO:0000256" key="1">
    <source>
        <dbReference type="SAM" id="MobiDB-lite"/>
    </source>
</evidence>
<reference evidence="4" key="2">
    <citation type="submission" date="2023-01" db="EMBL/GenBank/DDBJ databases">
        <authorList>
            <person name="Sun Q."/>
            <person name="Evtushenko L."/>
        </authorList>
    </citation>
    <scope>NUCLEOTIDE SEQUENCE</scope>
    <source>
        <strain evidence="4">VKM Ac-1401</strain>
    </source>
</reference>
<evidence type="ECO:0000313" key="5">
    <source>
        <dbReference type="Proteomes" id="UP001142372"/>
    </source>
</evidence>
<dbReference type="PANTHER" id="PTHR30032">
    <property type="entry name" value="N-ACETYLMURAMOYL-L-ALANINE AMIDASE-RELATED"/>
    <property type="match status" value="1"/>
</dbReference>
<feature type="region of interest" description="Disordered" evidence="1">
    <location>
        <begin position="315"/>
        <end position="348"/>
    </location>
</feature>